<keyword evidence="5" id="KW-1185">Reference proteome</keyword>
<dbReference type="PANTHER" id="PTHR21292">
    <property type="entry name" value="EXOCYST COMPLEX COMPONENT SEC6-RELATED"/>
    <property type="match status" value="1"/>
</dbReference>
<keyword evidence="2" id="KW-0813">Transport</keyword>
<dbReference type="OrthoDB" id="190098at2759"/>
<dbReference type="EMBL" id="CCYA01000089">
    <property type="protein sequence ID" value="CEH11982.1"/>
    <property type="molecule type" value="Genomic_DNA"/>
</dbReference>
<sequence>MVAEYLKSPDDLHKLPTLRKKLLKEQSSLSAKLKTGAKDQLEATRDGLLKLQATRRDVAGVREAFGEIEKGCGEEMKGKNAGGGAFRIISEVSQIHRNFVQTATMLDQLAALPQKIESVAHLLAISRRDLFDGCPNLLALHYHISNLETFRNETLQMARTCSSDVRLTLTEYFAPLDGLVRQFEEYLWDLGSRALDLAREDMGGVVVRLVKVIEVESRADEKAAAIRLAKKAGLEGAARFRSVIANARVIKLYRPKLLEAMDRATLELFEECWKRFGASEDGGDARCMEFLEHLDWIYKDLEAVQELLVPLFPQDYNIFRWFVKSYHKHLGEMLTQRILKTDPEASALLELYQFCQSYKKTMTKTLAVDVKWIEEPRTLLDGKEQTIIDDYLSLITRKIDEWIANLMSDEVRTFVSRDVPPEEDGDGVYGMQYSSLIFQMINQQVDLSADSGQASILVRALQHSCGGMISTQQTWSRVLETEFKKQREAKNPQDVNEGLVEYVIALANDQLKSADFGEKLLARMEGVVSEKYKPVVKKSCDDAINGYLDVSKRCTQVLVDLVFADVRPALKDLFTFPSWYTGEPTTAILETIRDYTLDYSERLSTALFDVLLDDLMDRFLTAYIGALRRTSKLRMPDAANRMREDLRDVKNVFGAFREAQGVQEKLEVLDLVISMLTSSATMVFLSYYNFAKMCGPQLPFLEAIMRARDDLEKSDISSIMESARRKVTQEGMSDKPESLISRLEAANSTGLLAAFGFGGGAAGAGGAGVGAGTAAAAATTTNANHGAHAAGAGAGAGAQGAQQGGWTQLAANALGAVGRRG</sequence>
<evidence type="ECO:0000313" key="5">
    <source>
        <dbReference type="Proteomes" id="UP000054845"/>
    </source>
</evidence>
<dbReference type="GO" id="GO:0006887">
    <property type="term" value="P:exocytosis"/>
    <property type="evidence" value="ECO:0007669"/>
    <property type="project" value="UniProtKB-KW"/>
</dbReference>
<dbReference type="Gene3D" id="1.10.357.50">
    <property type="match status" value="1"/>
</dbReference>
<dbReference type="Gene3D" id="1.10.357.70">
    <property type="entry name" value="Exocyst complex component Sec6, C-terminal domain"/>
    <property type="match status" value="1"/>
</dbReference>
<evidence type="ECO:0000256" key="2">
    <source>
        <dbReference type="ARBA" id="ARBA00022448"/>
    </source>
</evidence>
<dbReference type="Pfam" id="PF06046">
    <property type="entry name" value="Sec6"/>
    <property type="match status" value="1"/>
</dbReference>
<evidence type="ECO:0000256" key="3">
    <source>
        <dbReference type="ARBA" id="ARBA00022483"/>
    </source>
</evidence>
<protein>
    <submittedName>
        <fullName evidence="4">Exocyst complex subunit SEC6</fullName>
    </submittedName>
</protein>
<dbReference type="GO" id="GO:0000145">
    <property type="term" value="C:exocyst"/>
    <property type="evidence" value="ECO:0007669"/>
    <property type="project" value="InterPro"/>
</dbReference>
<evidence type="ECO:0000313" key="4">
    <source>
        <dbReference type="EMBL" id="CEH11982.1"/>
    </source>
</evidence>
<dbReference type="GO" id="GO:0000149">
    <property type="term" value="F:SNARE binding"/>
    <property type="evidence" value="ECO:0007669"/>
    <property type="project" value="TreeGrafter"/>
</dbReference>
<name>A0A0P1B8I8_9BASI</name>
<organism evidence="4 5">
    <name type="scientific">Ceraceosorus bombacis</name>
    <dbReference type="NCBI Taxonomy" id="401625"/>
    <lineage>
        <taxon>Eukaryota</taxon>
        <taxon>Fungi</taxon>
        <taxon>Dikarya</taxon>
        <taxon>Basidiomycota</taxon>
        <taxon>Ustilaginomycotina</taxon>
        <taxon>Exobasidiomycetes</taxon>
        <taxon>Ceraceosorales</taxon>
        <taxon>Ceraceosoraceae</taxon>
        <taxon>Ceraceosorus</taxon>
    </lineage>
</organism>
<dbReference type="PANTHER" id="PTHR21292:SF1">
    <property type="entry name" value="EXOCYST COMPLEX COMPONENT 3"/>
    <property type="match status" value="1"/>
</dbReference>
<dbReference type="InterPro" id="IPR042532">
    <property type="entry name" value="EXOC3/Sec6_C"/>
</dbReference>
<dbReference type="AlphaFoldDB" id="A0A0P1B8I8"/>
<dbReference type="FunFam" id="1.10.357.50:FF:000006">
    <property type="entry name" value="Exocyst complex component sec6"/>
    <property type="match status" value="1"/>
</dbReference>
<proteinExistence type="inferred from homology"/>
<dbReference type="GO" id="GO:0051601">
    <property type="term" value="P:exocyst localization"/>
    <property type="evidence" value="ECO:0007669"/>
    <property type="project" value="TreeGrafter"/>
</dbReference>
<dbReference type="InterPro" id="IPR010326">
    <property type="entry name" value="EXOC3/Sec6"/>
</dbReference>
<comment type="similarity">
    <text evidence="1">Belongs to the SEC6 family.</text>
</comment>
<evidence type="ECO:0000256" key="1">
    <source>
        <dbReference type="ARBA" id="ARBA00009447"/>
    </source>
</evidence>
<dbReference type="Proteomes" id="UP000054845">
    <property type="component" value="Unassembled WGS sequence"/>
</dbReference>
<keyword evidence="3" id="KW-0268">Exocytosis</keyword>
<reference evidence="4 5" key="1">
    <citation type="submission" date="2014-09" db="EMBL/GenBank/DDBJ databases">
        <authorList>
            <person name="Magalhaes I.L.F."/>
            <person name="Oliveira U."/>
            <person name="Santos F.R."/>
            <person name="Vidigal T.H.D.A."/>
            <person name="Brescovit A.D."/>
            <person name="Santos A.J."/>
        </authorList>
    </citation>
    <scope>NUCLEOTIDE SEQUENCE [LARGE SCALE GENOMIC DNA]</scope>
</reference>
<dbReference type="STRING" id="401625.A0A0P1B8I8"/>
<accession>A0A0P1B8I8</accession>